<gene>
    <name evidence="2" type="ORF">H8K43_17570</name>
</gene>
<dbReference type="InterPro" id="IPR029058">
    <property type="entry name" value="AB_hydrolase_fold"/>
</dbReference>
<dbReference type="GO" id="GO:0016787">
    <property type="term" value="F:hydrolase activity"/>
    <property type="evidence" value="ECO:0007669"/>
    <property type="project" value="UniProtKB-KW"/>
</dbReference>
<keyword evidence="2" id="KW-0378">Hydrolase</keyword>
<name>A0ABR7AA08_9BURK</name>
<dbReference type="PANTHER" id="PTHR46623:SF10">
    <property type="entry name" value="CARBOXYMETHYLENEBUTENOLIDASE HOMOLOG"/>
    <property type="match status" value="1"/>
</dbReference>
<dbReference type="InterPro" id="IPR002925">
    <property type="entry name" value="Dienelactn_hydro"/>
</dbReference>
<evidence type="ECO:0000259" key="1">
    <source>
        <dbReference type="Pfam" id="PF01738"/>
    </source>
</evidence>
<dbReference type="PANTHER" id="PTHR46623">
    <property type="entry name" value="CARBOXYMETHYLENEBUTENOLIDASE-RELATED"/>
    <property type="match status" value="1"/>
</dbReference>
<dbReference type="EMBL" id="JACOGD010000011">
    <property type="protein sequence ID" value="MBC3933492.1"/>
    <property type="molecule type" value="Genomic_DNA"/>
</dbReference>
<dbReference type="Pfam" id="PF01738">
    <property type="entry name" value="DLH"/>
    <property type="match status" value="1"/>
</dbReference>
<comment type="caution">
    <text evidence="2">The sequence shown here is derived from an EMBL/GenBank/DDBJ whole genome shotgun (WGS) entry which is preliminary data.</text>
</comment>
<feature type="domain" description="Dienelactone hydrolase" evidence="1">
    <location>
        <begin position="59"/>
        <end position="285"/>
    </location>
</feature>
<keyword evidence="3" id="KW-1185">Reference proteome</keyword>
<organism evidence="2 3">
    <name type="scientific">Undibacterium curvum</name>
    <dbReference type="NCBI Taxonomy" id="2762294"/>
    <lineage>
        <taxon>Bacteria</taxon>
        <taxon>Pseudomonadati</taxon>
        <taxon>Pseudomonadota</taxon>
        <taxon>Betaproteobacteria</taxon>
        <taxon>Burkholderiales</taxon>
        <taxon>Oxalobacteraceae</taxon>
        <taxon>Undibacterium</taxon>
    </lineage>
</organism>
<evidence type="ECO:0000313" key="3">
    <source>
        <dbReference type="Proteomes" id="UP000654304"/>
    </source>
</evidence>
<dbReference type="InterPro" id="IPR051049">
    <property type="entry name" value="Dienelactone_hydrolase-like"/>
</dbReference>
<dbReference type="RefSeq" id="WP_186905065.1">
    <property type="nucleotide sequence ID" value="NZ_JACOGD010000011.1"/>
</dbReference>
<dbReference type="Proteomes" id="UP000654304">
    <property type="component" value="Unassembled WGS sequence"/>
</dbReference>
<evidence type="ECO:0000313" key="2">
    <source>
        <dbReference type="EMBL" id="MBC3933492.1"/>
    </source>
</evidence>
<proteinExistence type="predicted"/>
<dbReference type="Gene3D" id="3.40.50.1820">
    <property type="entry name" value="alpha/beta hydrolase"/>
    <property type="match status" value="1"/>
</dbReference>
<accession>A0ABR7AA08</accession>
<protein>
    <submittedName>
        <fullName evidence="2">Dienelactone hydrolase family protein</fullName>
    </submittedName>
</protein>
<reference evidence="2 3" key="1">
    <citation type="submission" date="2020-08" db="EMBL/GenBank/DDBJ databases">
        <title>Novel species isolated from subtropical streams in China.</title>
        <authorList>
            <person name="Lu H."/>
        </authorList>
    </citation>
    <scope>NUCLEOTIDE SEQUENCE [LARGE SCALE GENOMIC DNA]</scope>
    <source>
        <strain evidence="2 3">CY22W</strain>
    </source>
</reference>
<sequence length="290" mass="30995">MCNEQTAAAIDDASNAAQSAQSAQSAAPDWRASIAPQWQAHGVELTQSEVVIDTPDGKMDACFVHPAKGSHPVVLLWPDIAGLREAKRIMAARLAAAGYAVLVLNHYYRDAPAPLYVEFSDWLADRDSAWPRVARIRPAGIAADTQAALAFLDGQAAVDHSKKIASIGYCLGAAFALRAAAAAPERIQAAVSFHGAFLITNLADSPHRLFAQMAPEVSVLLAIGEDDHVQQPEHQAILQQAAQDAGRAAQVTVFPAQHGWCVIDMPRYDAQQSELAWQQMLACFARGGVA</sequence>
<dbReference type="SUPFAM" id="SSF53474">
    <property type="entry name" value="alpha/beta-Hydrolases"/>
    <property type="match status" value="1"/>
</dbReference>